<gene>
    <name evidence="2" type="ORF">GDO81_027069</name>
</gene>
<proteinExistence type="predicted"/>
<keyword evidence="1" id="KW-0472">Membrane</keyword>
<protein>
    <recommendedName>
        <fullName evidence="4">Secreted protein</fullName>
    </recommendedName>
</protein>
<sequence length="67" mass="7838">MSVNIYVFICMPFRFALILTSFAPFDEFGKKRIKTKIKTKNGERTNASPIKILPRPSQIHSEKYIYI</sequence>
<comment type="caution">
    <text evidence="2">The sequence shown here is derived from an EMBL/GenBank/DDBJ whole genome shotgun (WGS) entry which is preliminary data.</text>
</comment>
<dbReference type="AlphaFoldDB" id="A0AAV6YQ17"/>
<reference evidence="2" key="1">
    <citation type="thesis" date="2020" institute="ProQuest LLC" country="789 East Eisenhower Parkway, Ann Arbor, MI, USA">
        <title>Comparative Genomics and Chromosome Evolution.</title>
        <authorList>
            <person name="Mudd A.B."/>
        </authorList>
    </citation>
    <scope>NUCLEOTIDE SEQUENCE</scope>
    <source>
        <strain evidence="2">237g6f4</strain>
        <tissue evidence="2">Blood</tissue>
    </source>
</reference>
<evidence type="ECO:0000313" key="3">
    <source>
        <dbReference type="Proteomes" id="UP000824782"/>
    </source>
</evidence>
<evidence type="ECO:0000256" key="1">
    <source>
        <dbReference type="SAM" id="Phobius"/>
    </source>
</evidence>
<organism evidence="2 3">
    <name type="scientific">Engystomops pustulosus</name>
    <name type="common">Tungara frog</name>
    <name type="synonym">Physalaemus pustulosus</name>
    <dbReference type="NCBI Taxonomy" id="76066"/>
    <lineage>
        <taxon>Eukaryota</taxon>
        <taxon>Metazoa</taxon>
        <taxon>Chordata</taxon>
        <taxon>Craniata</taxon>
        <taxon>Vertebrata</taxon>
        <taxon>Euteleostomi</taxon>
        <taxon>Amphibia</taxon>
        <taxon>Batrachia</taxon>
        <taxon>Anura</taxon>
        <taxon>Neobatrachia</taxon>
        <taxon>Hyloidea</taxon>
        <taxon>Leptodactylidae</taxon>
        <taxon>Leiuperinae</taxon>
        <taxon>Engystomops</taxon>
    </lineage>
</organism>
<dbReference type="Proteomes" id="UP000824782">
    <property type="component" value="Unassembled WGS sequence"/>
</dbReference>
<accession>A0AAV6YQ17</accession>
<keyword evidence="1" id="KW-0812">Transmembrane</keyword>
<evidence type="ECO:0008006" key="4">
    <source>
        <dbReference type="Google" id="ProtNLM"/>
    </source>
</evidence>
<evidence type="ECO:0000313" key="2">
    <source>
        <dbReference type="EMBL" id="KAG8536121.1"/>
    </source>
</evidence>
<feature type="transmembrane region" description="Helical" evidence="1">
    <location>
        <begin position="6"/>
        <end position="25"/>
    </location>
</feature>
<keyword evidence="3" id="KW-1185">Reference proteome</keyword>
<name>A0AAV6YQ17_ENGPU</name>
<dbReference type="EMBL" id="WNYA01049928">
    <property type="protein sequence ID" value="KAG8536121.1"/>
    <property type="molecule type" value="Genomic_DNA"/>
</dbReference>
<keyword evidence="1" id="KW-1133">Transmembrane helix</keyword>